<accession>A0ABR0LYD9</accession>
<keyword evidence="1" id="KW-0238">DNA-binding</keyword>
<dbReference type="PANTHER" id="PTHR13318">
    <property type="entry name" value="PARTNER OF PAIRED, ISOFORM B-RELATED"/>
    <property type="match status" value="1"/>
</dbReference>
<protein>
    <submittedName>
        <fullName evidence="1">UV-damaged DNA-binding protein rad7</fullName>
    </submittedName>
</protein>
<gene>
    <name evidence="1" type="primary">RAD7_1</name>
    <name evidence="1" type="ORF">LTR16_002866</name>
</gene>
<proteinExistence type="predicted"/>
<dbReference type="InterPro" id="IPR032675">
    <property type="entry name" value="LRR_dom_sf"/>
</dbReference>
<comment type="caution">
    <text evidence="1">The sequence shown here is derived from an EMBL/GenBank/DDBJ whole genome shotgun (WGS) entry which is preliminary data.</text>
</comment>
<organism evidence="1 2">
    <name type="scientific">Cryomyces antarcticus</name>
    <dbReference type="NCBI Taxonomy" id="329879"/>
    <lineage>
        <taxon>Eukaryota</taxon>
        <taxon>Fungi</taxon>
        <taxon>Dikarya</taxon>
        <taxon>Ascomycota</taxon>
        <taxon>Pezizomycotina</taxon>
        <taxon>Dothideomycetes</taxon>
        <taxon>Dothideomycetes incertae sedis</taxon>
        <taxon>Cryomyces</taxon>
    </lineage>
</organism>
<sequence>MTALIFAVVPKIEKLVLRNACQFKNEAMEYMMEKAKNLRSLQLYAANLITNAMWHKLFQHQGASLETVKLQWLDASFEDEAVTEMVAHCRNITRLKLKLCRRIGEEAVTAISMLPKLEHLSLQIDREVSSERLVGLVRVVGPNLKTLSLEKFVDADDTVLEAIHAHCRNLTKFRFTENDYATDAGYTALFTDWANPPLAFADLSSTRDMDNNNPTGPAAAIGLASAGFAALMAHSGDGLETLEMASCRHVGPAAFLDAFDGVKQYPRLRSVNISFCTAVDTVVVAGMFKSCPALRRVVAFGCFAVTDVVVPGGVALIGAPRAQDAIEQIGGAHVGFMDALGAMVEVAA</sequence>
<reference evidence="1 2" key="1">
    <citation type="submission" date="2023-08" db="EMBL/GenBank/DDBJ databases">
        <title>Black Yeasts Isolated from many extreme environments.</title>
        <authorList>
            <person name="Coleine C."/>
            <person name="Stajich J.E."/>
            <person name="Selbmann L."/>
        </authorList>
    </citation>
    <scope>NUCLEOTIDE SEQUENCE [LARGE SCALE GENOMIC DNA]</scope>
    <source>
        <strain evidence="1 2">CCFEE 536</strain>
    </source>
</reference>
<dbReference type="EMBL" id="JAVRRA010008460">
    <property type="protein sequence ID" value="KAK5256608.1"/>
    <property type="molecule type" value="Genomic_DNA"/>
</dbReference>
<evidence type="ECO:0000313" key="1">
    <source>
        <dbReference type="EMBL" id="KAK5256608.1"/>
    </source>
</evidence>
<keyword evidence="2" id="KW-1185">Reference proteome</keyword>
<dbReference type="Proteomes" id="UP001357485">
    <property type="component" value="Unassembled WGS sequence"/>
</dbReference>
<name>A0ABR0LYD9_9PEZI</name>
<dbReference type="Gene3D" id="3.80.10.10">
    <property type="entry name" value="Ribonuclease Inhibitor"/>
    <property type="match status" value="1"/>
</dbReference>
<dbReference type="SUPFAM" id="SSF52047">
    <property type="entry name" value="RNI-like"/>
    <property type="match status" value="1"/>
</dbReference>
<evidence type="ECO:0000313" key="2">
    <source>
        <dbReference type="Proteomes" id="UP001357485"/>
    </source>
</evidence>
<dbReference type="GO" id="GO:0003677">
    <property type="term" value="F:DNA binding"/>
    <property type="evidence" value="ECO:0007669"/>
    <property type="project" value="UniProtKB-KW"/>
</dbReference>
<dbReference type="PANTHER" id="PTHR13318:SF234">
    <property type="entry name" value="RNI-LIKE PROTEIN"/>
    <property type="match status" value="1"/>
</dbReference>